<organism evidence="2 3">
    <name type="scientific">Aquirhabdus parva</name>
    <dbReference type="NCBI Taxonomy" id="2283318"/>
    <lineage>
        <taxon>Bacteria</taxon>
        <taxon>Pseudomonadati</taxon>
        <taxon>Pseudomonadota</taxon>
        <taxon>Gammaproteobacteria</taxon>
        <taxon>Moraxellales</taxon>
        <taxon>Moraxellaceae</taxon>
        <taxon>Aquirhabdus</taxon>
    </lineage>
</organism>
<dbReference type="PANTHER" id="PTHR28047">
    <property type="entry name" value="PROTEIN DCG1"/>
    <property type="match status" value="1"/>
</dbReference>
<accession>A0A345P5M8</accession>
<keyword evidence="3" id="KW-1185">Reference proteome</keyword>
<dbReference type="InterPro" id="IPR052186">
    <property type="entry name" value="Hydantoin_racemase-like"/>
</dbReference>
<dbReference type="RefSeq" id="WP_114898697.1">
    <property type="nucleotide sequence ID" value="NZ_CP031222.1"/>
</dbReference>
<dbReference type="Gene3D" id="3.40.50.12500">
    <property type="match status" value="1"/>
</dbReference>
<dbReference type="InterPro" id="IPR053714">
    <property type="entry name" value="Iso_Racemase_Enz_sf"/>
</dbReference>
<reference evidence="2 3" key="1">
    <citation type="submission" date="2018-07" db="EMBL/GenBank/DDBJ databases">
        <title>Genome sequencing of Moraxellaceae gen. HYN0046.</title>
        <authorList>
            <person name="Kim M."/>
            <person name="Yi H."/>
        </authorList>
    </citation>
    <scope>NUCLEOTIDE SEQUENCE [LARGE SCALE GENOMIC DNA]</scope>
    <source>
        <strain evidence="2 3">HYN0046</strain>
    </source>
</reference>
<dbReference type="Pfam" id="PF01177">
    <property type="entry name" value="Asp_Glu_race"/>
    <property type="match status" value="1"/>
</dbReference>
<dbReference type="PANTHER" id="PTHR28047:SF5">
    <property type="entry name" value="PROTEIN DCG1"/>
    <property type="match status" value="1"/>
</dbReference>
<gene>
    <name evidence="2" type="ORF">HYN46_06960</name>
</gene>
<protein>
    <submittedName>
        <fullName evidence="2">Hydrogenase expression protein HupH</fullName>
    </submittedName>
</protein>
<dbReference type="Proteomes" id="UP000253940">
    <property type="component" value="Chromosome"/>
</dbReference>
<evidence type="ECO:0000313" key="3">
    <source>
        <dbReference type="Proteomes" id="UP000253940"/>
    </source>
</evidence>
<evidence type="ECO:0000256" key="1">
    <source>
        <dbReference type="ARBA" id="ARBA00038414"/>
    </source>
</evidence>
<dbReference type="KEGG" id="mbah:HYN46_06960"/>
<dbReference type="EMBL" id="CP031222">
    <property type="protein sequence ID" value="AXI02587.1"/>
    <property type="molecule type" value="Genomic_DNA"/>
</dbReference>
<dbReference type="GO" id="GO:0047661">
    <property type="term" value="F:amino-acid racemase activity"/>
    <property type="evidence" value="ECO:0007669"/>
    <property type="project" value="InterPro"/>
</dbReference>
<comment type="similarity">
    <text evidence="1">Belongs to the HyuE racemase family.</text>
</comment>
<name>A0A345P5M8_9GAMM</name>
<dbReference type="OrthoDB" id="9791723at2"/>
<dbReference type="AlphaFoldDB" id="A0A345P5M8"/>
<sequence>MVKLRIISPHFTNESSEIAADLKNYIKSLQKDDLEVSYSTLVTGPSSIECELDRALATPGIVQEVARAENEGIDAAIISCFGDPGLAAAREATNIPVFGPGQTSMHVASLLGHKFSIVTVVESVRPMIENLARQYAVIDKLASIRVINIPVLNLLTDTSALHNALAVEAAAAVTEDRADVIVLGCTGFLGSAEAVTAQLRAQGIYVPVIDPAPVTIAIAQAICNLGLKHSERVYKFNASKPTKGYDSLAETLGNRQFK</sequence>
<evidence type="ECO:0000313" key="2">
    <source>
        <dbReference type="EMBL" id="AXI02587.1"/>
    </source>
</evidence>
<proteinExistence type="inferred from homology"/>
<dbReference type="InterPro" id="IPR015942">
    <property type="entry name" value="Asp/Glu/hydantoin_racemase"/>
</dbReference>